<dbReference type="Gene3D" id="1.20.144.10">
    <property type="entry name" value="Phosphatidic acid phosphatase type 2/haloperoxidase"/>
    <property type="match status" value="1"/>
</dbReference>
<dbReference type="AlphaFoldDB" id="A0A4Y9SZG5"/>
<feature type="transmembrane region" description="Helical" evidence="1">
    <location>
        <begin position="48"/>
        <end position="69"/>
    </location>
</feature>
<dbReference type="PANTHER" id="PTHR14969">
    <property type="entry name" value="SPHINGOSINE-1-PHOSPHATE PHOSPHOHYDROLASE"/>
    <property type="match status" value="1"/>
</dbReference>
<comment type="caution">
    <text evidence="3">The sequence shown here is derived from an EMBL/GenBank/DDBJ whole genome shotgun (WGS) entry which is preliminary data.</text>
</comment>
<proteinExistence type="predicted"/>
<organism evidence="3 4">
    <name type="scientific">Massilia horti</name>
    <dbReference type="NCBI Taxonomy" id="2562153"/>
    <lineage>
        <taxon>Bacteria</taxon>
        <taxon>Pseudomonadati</taxon>
        <taxon>Pseudomonadota</taxon>
        <taxon>Betaproteobacteria</taxon>
        <taxon>Burkholderiales</taxon>
        <taxon>Oxalobacteraceae</taxon>
        <taxon>Telluria group</taxon>
        <taxon>Massilia</taxon>
    </lineage>
</organism>
<keyword evidence="1" id="KW-0812">Transmembrane</keyword>
<dbReference type="InterPro" id="IPR036938">
    <property type="entry name" value="PAP2/HPO_sf"/>
</dbReference>
<reference evidence="3 4" key="1">
    <citation type="submission" date="2019-03" db="EMBL/GenBank/DDBJ databases">
        <title>Draft genome of Massilia hortus sp. nov., a novel bacterial species of the Oxalobacteraceae family.</title>
        <authorList>
            <person name="Peta V."/>
            <person name="Raths R."/>
            <person name="Bucking H."/>
        </authorList>
    </citation>
    <scope>NUCLEOTIDE SEQUENCE [LARGE SCALE GENOMIC DNA]</scope>
    <source>
        <strain evidence="3 4">ONC3</strain>
    </source>
</reference>
<feature type="transmembrane region" description="Helical" evidence="1">
    <location>
        <begin position="204"/>
        <end position="226"/>
    </location>
</feature>
<keyword evidence="1" id="KW-1133">Transmembrane helix</keyword>
<dbReference type="SMART" id="SM00014">
    <property type="entry name" value="acidPPc"/>
    <property type="match status" value="1"/>
</dbReference>
<protein>
    <submittedName>
        <fullName evidence="3">Phosphatase PAP2 family protein</fullName>
    </submittedName>
</protein>
<dbReference type="Proteomes" id="UP000297258">
    <property type="component" value="Unassembled WGS sequence"/>
</dbReference>
<feature type="transmembrane region" description="Helical" evidence="1">
    <location>
        <begin position="76"/>
        <end position="97"/>
    </location>
</feature>
<keyword evidence="1" id="KW-0472">Membrane</keyword>
<evidence type="ECO:0000259" key="2">
    <source>
        <dbReference type="SMART" id="SM00014"/>
    </source>
</evidence>
<dbReference type="SUPFAM" id="SSF48317">
    <property type="entry name" value="Acid phosphatase/Vanadium-dependent haloperoxidase"/>
    <property type="match status" value="1"/>
</dbReference>
<accession>A0A4Y9SZG5</accession>
<dbReference type="RefSeq" id="WP_135190010.1">
    <property type="nucleotide sequence ID" value="NZ_SPUM01000078.1"/>
</dbReference>
<evidence type="ECO:0000256" key="1">
    <source>
        <dbReference type="SAM" id="Phobius"/>
    </source>
</evidence>
<feature type="transmembrane region" description="Helical" evidence="1">
    <location>
        <begin position="147"/>
        <end position="168"/>
    </location>
</feature>
<evidence type="ECO:0000313" key="3">
    <source>
        <dbReference type="EMBL" id="TFW31847.1"/>
    </source>
</evidence>
<dbReference type="Pfam" id="PF01569">
    <property type="entry name" value="PAP2"/>
    <property type="match status" value="1"/>
</dbReference>
<sequence length="264" mass="28066">MSKLARSAWVWGPPVLALALFSLVAVTGTNHRIFLALNRAGAVLGESFWVNLTLLGDGAVALALVVPSIRRSPRCFWSALIAAVIAGVLVQGMKKIVNVPRPLAVFDPAVFAHWGPAYKAVSFPSGHAAAIFALAGIWIMGVERANLLRALLLGLAVLVSLSRIMVGVHWPLDVLGGMLAGWCAALTGLAAYRRWGWKTANRAGFAAGIVLLVVAAALLVSRHIGIPAVLPLQRTLGAVCLVWGLWEMYLMSPRAQPGRHPKGE</sequence>
<gene>
    <name evidence="3" type="ORF">E4O92_12020</name>
</gene>
<evidence type="ECO:0000313" key="4">
    <source>
        <dbReference type="Proteomes" id="UP000297258"/>
    </source>
</evidence>
<dbReference type="InterPro" id="IPR000326">
    <property type="entry name" value="PAP2/HPO"/>
</dbReference>
<keyword evidence="4" id="KW-1185">Reference proteome</keyword>
<dbReference type="OrthoDB" id="9801622at2"/>
<dbReference type="EMBL" id="SPUM01000078">
    <property type="protein sequence ID" value="TFW31847.1"/>
    <property type="molecule type" value="Genomic_DNA"/>
</dbReference>
<name>A0A4Y9SZG5_9BURK</name>
<feature type="domain" description="Phosphatidic acid phosphatase type 2/haloperoxidase" evidence="2">
    <location>
        <begin position="76"/>
        <end position="189"/>
    </location>
</feature>
<feature type="transmembrane region" description="Helical" evidence="1">
    <location>
        <begin position="117"/>
        <end position="140"/>
    </location>
</feature>
<dbReference type="PANTHER" id="PTHR14969:SF13">
    <property type="entry name" value="AT30094P"/>
    <property type="match status" value="1"/>
</dbReference>
<feature type="transmembrane region" description="Helical" evidence="1">
    <location>
        <begin position="174"/>
        <end position="192"/>
    </location>
</feature>